<sequence>MPERSSRPVIGDGTDPVAAGHNQVNFDRAECPSRFGSPSRLNKTAEGNSRSWAMMITVLTQLLQVLSVAVAAKFRIAGPQPGCVQVGGTVDQCDQRLASVKGSFCRRR</sequence>
<protein>
    <submittedName>
        <fullName evidence="2">Uncharacterized protein</fullName>
    </submittedName>
</protein>
<feature type="region of interest" description="Disordered" evidence="1">
    <location>
        <begin position="1"/>
        <end position="23"/>
    </location>
</feature>
<dbReference type="EMBL" id="SJPT01000010">
    <property type="protein sequence ID" value="TWU17711.1"/>
    <property type="molecule type" value="Genomic_DNA"/>
</dbReference>
<organism evidence="2 3">
    <name type="scientific">Novipirellula galeiformis</name>
    <dbReference type="NCBI Taxonomy" id="2528004"/>
    <lineage>
        <taxon>Bacteria</taxon>
        <taxon>Pseudomonadati</taxon>
        <taxon>Planctomycetota</taxon>
        <taxon>Planctomycetia</taxon>
        <taxon>Pirellulales</taxon>
        <taxon>Pirellulaceae</taxon>
        <taxon>Novipirellula</taxon>
    </lineage>
</organism>
<dbReference type="Proteomes" id="UP000316304">
    <property type="component" value="Unassembled WGS sequence"/>
</dbReference>
<evidence type="ECO:0000313" key="2">
    <source>
        <dbReference type="EMBL" id="TWU17711.1"/>
    </source>
</evidence>
<proteinExistence type="predicted"/>
<gene>
    <name evidence="2" type="ORF">Pla52o_49260</name>
</gene>
<reference evidence="2 3" key="1">
    <citation type="submission" date="2019-02" db="EMBL/GenBank/DDBJ databases">
        <title>Deep-cultivation of Planctomycetes and their phenomic and genomic characterization uncovers novel biology.</title>
        <authorList>
            <person name="Wiegand S."/>
            <person name="Jogler M."/>
            <person name="Boedeker C."/>
            <person name="Pinto D."/>
            <person name="Vollmers J."/>
            <person name="Rivas-Marin E."/>
            <person name="Kohn T."/>
            <person name="Peeters S.H."/>
            <person name="Heuer A."/>
            <person name="Rast P."/>
            <person name="Oberbeckmann S."/>
            <person name="Bunk B."/>
            <person name="Jeske O."/>
            <person name="Meyerdierks A."/>
            <person name="Storesund J.E."/>
            <person name="Kallscheuer N."/>
            <person name="Luecker S."/>
            <person name="Lage O.M."/>
            <person name="Pohl T."/>
            <person name="Merkel B.J."/>
            <person name="Hornburger P."/>
            <person name="Mueller R.-W."/>
            <person name="Bruemmer F."/>
            <person name="Labrenz M."/>
            <person name="Spormann A.M."/>
            <person name="Op Den Camp H."/>
            <person name="Overmann J."/>
            <person name="Amann R."/>
            <person name="Jetten M.S.M."/>
            <person name="Mascher T."/>
            <person name="Medema M.H."/>
            <person name="Devos D.P."/>
            <person name="Kaster A.-K."/>
            <person name="Ovreas L."/>
            <person name="Rohde M."/>
            <person name="Galperin M.Y."/>
            <person name="Jogler C."/>
        </authorList>
    </citation>
    <scope>NUCLEOTIDE SEQUENCE [LARGE SCALE GENOMIC DNA]</scope>
    <source>
        <strain evidence="2 3">Pla52o</strain>
    </source>
</reference>
<dbReference type="AlphaFoldDB" id="A0A5C6C240"/>
<comment type="caution">
    <text evidence="2">The sequence shown here is derived from an EMBL/GenBank/DDBJ whole genome shotgun (WGS) entry which is preliminary data.</text>
</comment>
<accession>A0A5C6C240</accession>
<keyword evidence="3" id="KW-1185">Reference proteome</keyword>
<evidence type="ECO:0000256" key="1">
    <source>
        <dbReference type="SAM" id="MobiDB-lite"/>
    </source>
</evidence>
<name>A0A5C6C240_9BACT</name>
<evidence type="ECO:0000313" key="3">
    <source>
        <dbReference type="Proteomes" id="UP000316304"/>
    </source>
</evidence>